<evidence type="ECO:0000313" key="2">
    <source>
        <dbReference type="EMBL" id="MCQ1528838.1"/>
    </source>
</evidence>
<sequence length="175" mass="19219">MGYKTVSLNYPITRVAQNDPDGCGIASATMDVNFVTGANYTYKDIKSANGGTTTVDWSKIARELELSHTRIPSGGAMSDFATLKTDLFNELYYNERPVIVYVKNNNTGGQHFVVVNGFHGTLAFFLDEGGVEYPSPAGATAAMFKIVDPGYTDHYTLADVMNHYSGDLKTIHFFY</sequence>
<dbReference type="InterPro" id="IPR039564">
    <property type="entry name" value="Peptidase_C39-like"/>
</dbReference>
<accession>A0ABT1NC46</accession>
<evidence type="ECO:0000313" key="3">
    <source>
        <dbReference type="Proteomes" id="UP001651880"/>
    </source>
</evidence>
<feature type="domain" description="Peptidase C39-like" evidence="1">
    <location>
        <begin position="13"/>
        <end position="120"/>
    </location>
</feature>
<protein>
    <submittedName>
        <fullName evidence="2">C39 family peptidase</fullName>
    </submittedName>
</protein>
<evidence type="ECO:0000259" key="1">
    <source>
        <dbReference type="Pfam" id="PF13529"/>
    </source>
</evidence>
<organism evidence="2 3">
    <name type="scientific">Lutispora saccharofermentans</name>
    <dbReference type="NCBI Taxonomy" id="3024236"/>
    <lineage>
        <taxon>Bacteria</taxon>
        <taxon>Bacillati</taxon>
        <taxon>Bacillota</taxon>
        <taxon>Clostridia</taxon>
        <taxon>Lutisporales</taxon>
        <taxon>Lutisporaceae</taxon>
        <taxon>Lutispora</taxon>
    </lineage>
</organism>
<dbReference type="Gene3D" id="3.90.70.10">
    <property type="entry name" value="Cysteine proteinases"/>
    <property type="match status" value="1"/>
</dbReference>
<name>A0ABT1NC46_9FIRM</name>
<dbReference type="Proteomes" id="UP001651880">
    <property type="component" value="Unassembled WGS sequence"/>
</dbReference>
<comment type="caution">
    <text evidence="2">The sequence shown here is derived from an EMBL/GenBank/DDBJ whole genome shotgun (WGS) entry which is preliminary data.</text>
</comment>
<proteinExistence type="predicted"/>
<keyword evidence="3" id="KW-1185">Reference proteome</keyword>
<dbReference type="RefSeq" id="WP_255226353.1">
    <property type="nucleotide sequence ID" value="NZ_JAJEKE010000002.1"/>
</dbReference>
<dbReference type="Pfam" id="PF13529">
    <property type="entry name" value="Peptidase_C39_2"/>
    <property type="match status" value="1"/>
</dbReference>
<dbReference type="EMBL" id="JAJEKE010000002">
    <property type="protein sequence ID" value="MCQ1528838.1"/>
    <property type="molecule type" value="Genomic_DNA"/>
</dbReference>
<reference evidence="2 3" key="1">
    <citation type="submission" date="2021-10" db="EMBL/GenBank/DDBJ databases">
        <title>Lutispora strain m25 sp. nov., a thermophilic, non-spore-forming bacterium isolated from a lab-scale methanogenic bioreactor digesting anaerobic sludge.</title>
        <authorList>
            <person name="El Houari A."/>
            <person name="Mcdonald J."/>
        </authorList>
    </citation>
    <scope>NUCLEOTIDE SEQUENCE [LARGE SCALE GENOMIC DNA]</scope>
    <source>
        <strain evidence="3">m25</strain>
    </source>
</reference>
<gene>
    <name evidence="2" type="ORF">LJD61_04665</name>
</gene>